<dbReference type="Gene3D" id="3.40.250.10">
    <property type="entry name" value="Rhodanese-like domain"/>
    <property type="match status" value="1"/>
</dbReference>
<dbReference type="SMART" id="SM00450">
    <property type="entry name" value="RHOD"/>
    <property type="match status" value="1"/>
</dbReference>
<accession>A0ABW5E2T3</accession>
<keyword evidence="1" id="KW-0732">Signal</keyword>
<dbReference type="CDD" id="cd00158">
    <property type="entry name" value="RHOD"/>
    <property type="match status" value="1"/>
</dbReference>
<dbReference type="PANTHER" id="PTHR44086:SF13">
    <property type="entry name" value="THIOSULFATE SULFURTRANSFERASE PSPE"/>
    <property type="match status" value="1"/>
</dbReference>
<comment type="caution">
    <text evidence="3">The sequence shown here is derived from an EMBL/GenBank/DDBJ whole genome shotgun (WGS) entry which is preliminary data.</text>
</comment>
<name>A0ABW5E2T3_9BACT</name>
<gene>
    <name evidence="3" type="ORF">ACFSQZ_07370</name>
</gene>
<evidence type="ECO:0000259" key="2">
    <source>
        <dbReference type="PROSITE" id="PS50206"/>
    </source>
</evidence>
<keyword evidence="4" id="KW-1185">Reference proteome</keyword>
<evidence type="ECO:0000313" key="4">
    <source>
        <dbReference type="Proteomes" id="UP001597297"/>
    </source>
</evidence>
<dbReference type="RefSeq" id="WP_377094377.1">
    <property type="nucleotide sequence ID" value="NZ_JBHSJM010000001.1"/>
</dbReference>
<protein>
    <submittedName>
        <fullName evidence="3">Rhodanese-like domain-containing protein</fullName>
    </submittedName>
</protein>
<feature type="domain" description="Rhodanese" evidence="2">
    <location>
        <begin position="38"/>
        <end position="128"/>
    </location>
</feature>
<dbReference type="PANTHER" id="PTHR44086">
    <property type="entry name" value="THIOSULFATE SULFURTRANSFERASE RDL2, MITOCHONDRIAL-RELATED"/>
    <property type="match status" value="1"/>
</dbReference>
<dbReference type="Proteomes" id="UP001597297">
    <property type="component" value="Unassembled WGS sequence"/>
</dbReference>
<dbReference type="EMBL" id="JBHUJC010000020">
    <property type="protein sequence ID" value="MFD2276283.1"/>
    <property type="molecule type" value="Genomic_DNA"/>
</dbReference>
<dbReference type="InterPro" id="IPR036873">
    <property type="entry name" value="Rhodanese-like_dom_sf"/>
</dbReference>
<dbReference type="PROSITE" id="PS50206">
    <property type="entry name" value="RHODANESE_3"/>
    <property type="match status" value="1"/>
</dbReference>
<dbReference type="Pfam" id="PF00581">
    <property type="entry name" value="Rhodanese"/>
    <property type="match status" value="1"/>
</dbReference>
<sequence>MKFLCLCYVLSQMFVVSGWAGTEVIDVSPEKAVEMMNSREDPRVIDVRSAEEYADGHIKGATLLDVNAGDFEELLSKLDRSKVYLIHCRSGARSARALKLFKKLDFEKVYHLQGGIQAWQKAKKPVVKGE</sequence>
<organism evidence="3 4">
    <name type="scientific">Rubritalea spongiae</name>
    <dbReference type="NCBI Taxonomy" id="430797"/>
    <lineage>
        <taxon>Bacteria</taxon>
        <taxon>Pseudomonadati</taxon>
        <taxon>Verrucomicrobiota</taxon>
        <taxon>Verrucomicrobiia</taxon>
        <taxon>Verrucomicrobiales</taxon>
        <taxon>Rubritaleaceae</taxon>
        <taxon>Rubritalea</taxon>
    </lineage>
</organism>
<evidence type="ECO:0000313" key="3">
    <source>
        <dbReference type="EMBL" id="MFD2276283.1"/>
    </source>
</evidence>
<feature type="signal peptide" evidence="1">
    <location>
        <begin position="1"/>
        <end position="20"/>
    </location>
</feature>
<proteinExistence type="predicted"/>
<dbReference type="SUPFAM" id="SSF52821">
    <property type="entry name" value="Rhodanese/Cell cycle control phosphatase"/>
    <property type="match status" value="1"/>
</dbReference>
<evidence type="ECO:0000256" key="1">
    <source>
        <dbReference type="SAM" id="SignalP"/>
    </source>
</evidence>
<dbReference type="InterPro" id="IPR001763">
    <property type="entry name" value="Rhodanese-like_dom"/>
</dbReference>
<reference evidence="4" key="1">
    <citation type="journal article" date="2019" name="Int. J. Syst. Evol. Microbiol.">
        <title>The Global Catalogue of Microorganisms (GCM) 10K type strain sequencing project: providing services to taxonomists for standard genome sequencing and annotation.</title>
        <authorList>
            <consortium name="The Broad Institute Genomics Platform"/>
            <consortium name="The Broad Institute Genome Sequencing Center for Infectious Disease"/>
            <person name="Wu L."/>
            <person name="Ma J."/>
        </authorList>
    </citation>
    <scope>NUCLEOTIDE SEQUENCE [LARGE SCALE GENOMIC DNA]</scope>
    <source>
        <strain evidence="4">JCM 16545</strain>
    </source>
</reference>
<feature type="chain" id="PRO_5046244107" evidence="1">
    <location>
        <begin position="21"/>
        <end position="130"/>
    </location>
</feature>